<dbReference type="EMBL" id="PDOD01000006">
    <property type="protein sequence ID" value="PYZ91610.1"/>
    <property type="molecule type" value="Genomic_DNA"/>
</dbReference>
<evidence type="ECO:0000313" key="3">
    <source>
        <dbReference type="Proteomes" id="UP000248214"/>
    </source>
</evidence>
<evidence type="ECO:0000256" key="1">
    <source>
        <dbReference type="SAM" id="MobiDB-lite"/>
    </source>
</evidence>
<feature type="region of interest" description="Disordered" evidence="1">
    <location>
        <begin position="57"/>
        <end position="108"/>
    </location>
</feature>
<dbReference type="InterPro" id="IPR035218">
    <property type="entry name" value="DUF5327"/>
</dbReference>
<sequence length="108" mass="12222">MEIPAKLVVRKMEEELMKLKGSLDETTPNSYRDHAQALKTYCDLLLDSGSSHLQAPAKVQHASVDEVTRRMSEGFTDTKTKTESVQDRKKTPIYDEGDNPKSDSLFDF</sequence>
<protein>
    <recommendedName>
        <fullName evidence="4">YwdI family protein</fullName>
    </recommendedName>
</protein>
<evidence type="ECO:0008006" key="4">
    <source>
        <dbReference type="Google" id="ProtNLM"/>
    </source>
</evidence>
<dbReference type="Proteomes" id="UP000248214">
    <property type="component" value="Unassembled WGS sequence"/>
</dbReference>
<name>A0A323T8F2_9BACI</name>
<proteinExistence type="predicted"/>
<comment type="caution">
    <text evidence="2">The sequence shown here is derived from an EMBL/GenBank/DDBJ whole genome shotgun (WGS) entry which is preliminary data.</text>
</comment>
<organism evidence="2 3">
    <name type="scientific">Salipaludibacillus keqinensis</name>
    <dbReference type="NCBI Taxonomy" id="2045207"/>
    <lineage>
        <taxon>Bacteria</taxon>
        <taxon>Bacillati</taxon>
        <taxon>Bacillota</taxon>
        <taxon>Bacilli</taxon>
        <taxon>Bacillales</taxon>
        <taxon>Bacillaceae</taxon>
    </lineage>
</organism>
<feature type="compositionally biased region" description="Basic and acidic residues" evidence="1">
    <location>
        <begin position="63"/>
        <end position="101"/>
    </location>
</feature>
<dbReference type="Pfam" id="PF17261">
    <property type="entry name" value="DUF5327"/>
    <property type="match status" value="1"/>
</dbReference>
<evidence type="ECO:0000313" key="2">
    <source>
        <dbReference type="EMBL" id="PYZ91610.1"/>
    </source>
</evidence>
<dbReference type="RefSeq" id="WP_110611823.1">
    <property type="nucleotide sequence ID" value="NZ_PDOD01000006.1"/>
</dbReference>
<gene>
    <name evidence="2" type="ORF">CR194_18425</name>
</gene>
<accession>A0A323T8F2</accession>
<dbReference type="OrthoDB" id="2884526at2"/>
<reference evidence="2 3" key="1">
    <citation type="submission" date="2017-10" db="EMBL/GenBank/DDBJ databases">
        <title>Bacillus sp. nov., a halophilic bacterium isolated from a Keqin Lake.</title>
        <authorList>
            <person name="Wang H."/>
        </authorList>
    </citation>
    <scope>NUCLEOTIDE SEQUENCE [LARGE SCALE GENOMIC DNA]</scope>
    <source>
        <strain evidence="2 3">KQ-12</strain>
    </source>
</reference>
<keyword evidence="3" id="KW-1185">Reference proteome</keyword>
<dbReference type="AlphaFoldDB" id="A0A323T8F2"/>